<dbReference type="GO" id="GO:0051536">
    <property type="term" value="F:iron-sulfur cluster binding"/>
    <property type="evidence" value="ECO:0007669"/>
    <property type="project" value="UniProtKB-KW"/>
</dbReference>
<keyword evidence="4" id="KW-0808">Transferase</keyword>
<dbReference type="AlphaFoldDB" id="A0A1G2E4I4"/>
<dbReference type="EMBL" id="MHMA01000004">
    <property type="protein sequence ID" value="OGZ20675.1"/>
    <property type="molecule type" value="Genomic_DNA"/>
</dbReference>
<gene>
    <name evidence="12" type="ORF">A2654_00060</name>
</gene>
<dbReference type="GO" id="GO:0046872">
    <property type="term" value="F:metal ion binding"/>
    <property type="evidence" value="ECO:0007669"/>
    <property type="project" value="UniProtKB-KW"/>
</dbReference>
<dbReference type="PANTHER" id="PTHR11601:SF34">
    <property type="entry name" value="CYSTEINE DESULFURASE"/>
    <property type="match status" value="1"/>
</dbReference>
<dbReference type="Gene3D" id="3.90.1150.10">
    <property type="entry name" value="Aspartate Aminotransferase, domain 1"/>
    <property type="match status" value="1"/>
</dbReference>
<evidence type="ECO:0000313" key="12">
    <source>
        <dbReference type="EMBL" id="OGZ20675.1"/>
    </source>
</evidence>
<dbReference type="InterPro" id="IPR015421">
    <property type="entry name" value="PyrdxlP-dep_Trfase_major"/>
</dbReference>
<dbReference type="Gene3D" id="1.10.260.50">
    <property type="match status" value="1"/>
</dbReference>
<keyword evidence="5" id="KW-0479">Metal-binding</keyword>
<proteinExistence type="inferred from homology"/>
<dbReference type="InterPro" id="IPR020578">
    <property type="entry name" value="Aminotrans_V_PyrdxlP_BS"/>
</dbReference>
<dbReference type="PROSITE" id="PS00595">
    <property type="entry name" value="AA_TRANSFER_CLASS_5"/>
    <property type="match status" value="1"/>
</dbReference>
<evidence type="ECO:0000313" key="13">
    <source>
        <dbReference type="Proteomes" id="UP000178721"/>
    </source>
</evidence>
<keyword evidence="8" id="KW-0411">Iron-sulfur</keyword>
<feature type="domain" description="Aminotransferase class V" evidence="11">
    <location>
        <begin position="4"/>
        <end position="375"/>
    </location>
</feature>
<dbReference type="EC" id="2.8.1.7" evidence="3"/>
<dbReference type="InterPro" id="IPR015424">
    <property type="entry name" value="PyrdxlP-dep_Trfase"/>
</dbReference>
<comment type="caution">
    <text evidence="12">The sequence shown here is derived from an EMBL/GenBank/DDBJ whole genome shotgun (WGS) entry which is preliminary data.</text>
</comment>
<evidence type="ECO:0000256" key="9">
    <source>
        <dbReference type="ARBA" id="ARBA00050776"/>
    </source>
</evidence>
<reference evidence="12 13" key="1">
    <citation type="journal article" date="2016" name="Nat. Commun.">
        <title>Thousands of microbial genomes shed light on interconnected biogeochemical processes in an aquifer system.</title>
        <authorList>
            <person name="Anantharaman K."/>
            <person name="Brown C.T."/>
            <person name="Hug L.A."/>
            <person name="Sharon I."/>
            <person name="Castelle C.J."/>
            <person name="Probst A.J."/>
            <person name="Thomas B.C."/>
            <person name="Singh A."/>
            <person name="Wilkins M.J."/>
            <person name="Karaoz U."/>
            <person name="Brodie E.L."/>
            <person name="Williams K.H."/>
            <person name="Hubbard S.S."/>
            <person name="Banfield J.F."/>
        </authorList>
    </citation>
    <scope>NUCLEOTIDE SEQUENCE [LARGE SCALE GENOMIC DNA]</scope>
</reference>
<dbReference type="PIRSF" id="PIRSF005572">
    <property type="entry name" value="NifS"/>
    <property type="match status" value="1"/>
</dbReference>
<sequence length="394" mass="42363">MPKTYLDYAATTPCDPKVTRAMSVFLKKDFGNPSSIHNFGQKASMAIGGARQSVAEFLGCESEEIVFTGSATEADNLAIFGTVKASKITKPHIITSQIEHPAVLESCRELEKQGAEITYLPVNKDGVVEIAELKKALRPNTLLVSIIYANNEVGTIQPIAEIGELIGHAMSSGHRMSKIYFHTDAVQAANFLDCDVKKLGVDLLTLSAHKIYGPKGIGALYVKKGTPIAPVIYGGGHERGLRSGTENVAGIVGLGQAIKEIQNPKLKIQNIKIRQFRDKLIKTILKIIPGSRLNGSLTQRLANNVNISFDGAEGEAIIVMLDQKGIAASTGSACSSGSLEPSHVLLAMGLSEEQAHGSLRLTLGKLTTQQDIEKVFKVLPTVIQRLRKISGYHS</sequence>
<dbReference type="SUPFAM" id="SSF53383">
    <property type="entry name" value="PLP-dependent transferases"/>
    <property type="match status" value="1"/>
</dbReference>
<evidence type="ECO:0000256" key="3">
    <source>
        <dbReference type="ARBA" id="ARBA00012239"/>
    </source>
</evidence>
<dbReference type="Gene3D" id="3.40.640.10">
    <property type="entry name" value="Type I PLP-dependent aspartate aminotransferase-like (Major domain)"/>
    <property type="match status" value="1"/>
</dbReference>
<evidence type="ECO:0000256" key="2">
    <source>
        <dbReference type="ARBA" id="ARBA00006490"/>
    </source>
</evidence>
<evidence type="ECO:0000256" key="6">
    <source>
        <dbReference type="ARBA" id="ARBA00022898"/>
    </source>
</evidence>
<dbReference type="Proteomes" id="UP000178721">
    <property type="component" value="Unassembled WGS sequence"/>
</dbReference>
<dbReference type="InterPro" id="IPR000192">
    <property type="entry name" value="Aminotrans_V_dom"/>
</dbReference>
<evidence type="ECO:0000256" key="8">
    <source>
        <dbReference type="ARBA" id="ARBA00023014"/>
    </source>
</evidence>
<dbReference type="InterPro" id="IPR015422">
    <property type="entry name" value="PyrdxlP-dep_Trfase_small"/>
</dbReference>
<keyword evidence="6" id="KW-0663">Pyridoxal phosphate</keyword>
<protein>
    <recommendedName>
        <fullName evidence="3">cysteine desulfurase</fullName>
        <ecNumber evidence="3">2.8.1.7</ecNumber>
    </recommendedName>
</protein>
<evidence type="ECO:0000256" key="5">
    <source>
        <dbReference type="ARBA" id="ARBA00022723"/>
    </source>
</evidence>
<comment type="cofactor">
    <cofactor evidence="1 10">
        <name>pyridoxal 5'-phosphate</name>
        <dbReference type="ChEBI" id="CHEBI:597326"/>
    </cofactor>
</comment>
<dbReference type="FunFam" id="3.40.640.10:FF:000084">
    <property type="entry name" value="IscS-like cysteine desulfurase"/>
    <property type="match status" value="1"/>
</dbReference>
<keyword evidence="7" id="KW-0408">Iron</keyword>
<evidence type="ECO:0000256" key="1">
    <source>
        <dbReference type="ARBA" id="ARBA00001933"/>
    </source>
</evidence>
<dbReference type="GO" id="GO:0031071">
    <property type="term" value="F:cysteine desulfurase activity"/>
    <property type="evidence" value="ECO:0007669"/>
    <property type="project" value="UniProtKB-EC"/>
</dbReference>
<name>A0A1G2E4I4_9BACT</name>
<organism evidence="12 13">
    <name type="scientific">Candidatus Nealsonbacteria bacterium RIFCSPHIGHO2_01_FULL_43_31</name>
    <dbReference type="NCBI Taxonomy" id="1801665"/>
    <lineage>
        <taxon>Bacteria</taxon>
        <taxon>Candidatus Nealsoniibacteriota</taxon>
    </lineage>
</organism>
<evidence type="ECO:0000256" key="4">
    <source>
        <dbReference type="ARBA" id="ARBA00022679"/>
    </source>
</evidence>
<evidence type="ECO:0000256" key="10">
    <source>
        <dbReference type="RuleBase" id="RU004504"/>
    </source>
</evidence>
<dbReference type="InterPro" id="IPR016454">
    <property type="entry name" value="Cysteine_dSase"/>
</dbReference>
<evidence type="ECO:0000256" key="7">
    <source>
        <dbReference type="ARBA" id="ARBA00023004"/>
    </source>
</evidence>
<comment type="similarity">
    <text evidence="2">Belongs to the class-V pyridoxal-phosphate-dependent aminotransferase family. NifS/IscS subfamily.</text>
</comment>
<accession>A0A1G2E4I4</accession>
<comment type="catalytic activity">
    <reaction evidence="9">
        <text>(sulfur carrier)-H + L-cysteine = (sulfur carrier)-SH + L-alanine</text>
        <dbReference type="Rhea" id="RHEA:43892"/>
        <dbReference type="Rhea" id="RHEA-COMP:14737"/>
        <dbReference type="Rhea" id="RHEA-COMP:14739"/>
        <dbReference type="ChEBI" id="CHEBI:29917"/>
        <dbReference type="ChEBI" id="CHEBI:35235"/>
        <dbReference type="ChEBI" id="CHEBI:57972"/>
        <dbReference type="ChEBI" id="CHEBI:64428"/>
        <dbReference type="EC" id="2.8.1.7"/>
    </reaction>
</comment>
<evidence type="ECO:0000259" key="11">
    <source>
        <dbReference type="Pfam" id="PF00266"/>
    </source>
</evidence>
<dbReference type="PANTHER" id="PTHR11601">
    <property type="entry name" value="CYSTEINE DESULFURYLASE FAMILY MEMBER"/>
    <property type="match status" value="1"/>
</dbReference>
<dbReference type="NCBIfam" id="NF002806">
    <property type="entry name" value="PRK02948.1"/>
    <property type="match status" value="1"/>
</dbReference>
<dbReference type="Pfam" id="PF00266">
    <property type="entry name" value="Aminotran_5"/>
    <property type="match status" value="1"/>
</dbReference>